<organism evidence="8">
    <name type="scientific">bioreactor metagenome</name>
    <dbReference type="NCBI Taxonomy" id="1076179"/>
    <lineage>
        <taxon>unclassified sequences</taxon>
        <taxon>metagenomes</taxon>
        <taxon>ecological metagenomes</taxon>
    </lineage>
</organism>
<gene>
    <name evidence="8" type="ORF">SDC9_114644</name>
</gene>
<dbReference type="PANTHER" id="PTHR43568:SF1">
    <property type="entry name" value="P PROTEIN"/>
    <property type="match status" value="1"/>
</dbReference>
<name>A0A645BQL8_9ZZZZ</name>
<dbReference type="InterPro" id="IPR051475">
    <property type="entry name" value="Diverse_Ion_Transporter"/>
</dbReference>
<keyword evidence="5 6" id="KW-0472">Membrane</keyword>
<dbReference type="InterPro" id="IPR004680">
    <property type="entry name" value="Cit_transptr-like_dom"/>
</dbReference>
<dbReference type="EMBL" id="VSSQ01021853">
    <property type="protein sequence ID" value="MPM67720.1"/>
    <property type="molecule type" value="Genomic_DNA"/>
</dbReference>
<evidence type="ECO:0000256" key="4">
    <source>
        <dbReference type="ARBA" id="ARBA00022989"/>
    </source>
</evidence>
<evidence type="ECO:0000259" key="7">
    <source>
        <dbReference type="Pfam" id="PF03600"/>
    </source>
</evidence>
<comment type="caution">
    <text evidence="8">The sequence shown here is derived from an EMBL/GenBank/DDBJ whole genome shotgun (WGS) entry which is preliminary data.</text>
</comment>
<dbReference type="GO" id="GO:0055085">
    <property type="term" value="P:transmembrane transport"/>
    <property type="evidence" value="ECO:0007669"/>
    <property type="project" value="InterPro"/>
</dbReference>
<feature type="transmembrane region" description="Helical" evidence="6">
    <location>
        <begin position="210"/>
        <end position="228"/>
    </location>
</feature>
<evidence type="ECO:0000256" key="6">
    <source>
        <dbReference type="SAM" id="Phobius"/>
    </source>
</evidence>
<evidence type="ECO:0000256" key="2">
    <source>
        <dbReference type="ARBA" id="ARBA00022448"/>
    </source>
</evidence>
<feature type="transmembrane region" description="Helical" evidence="6">
    <location>
        <begin position="97"/>
        <end position="116"/>
    </location>
</feature>
<keyword evidence="4 6" id="KW-1133">Transmembrane helix</keyword>
<protein>
    <recommendedName>
        <fullName evidence="7">Citrate transporter-like domain-containing protein</fullName>
    </recommendedName>
</protein>
<keyword evidence="3 6" id="KW-0812">Transmembrane</keyword>
<feature type="transmembrane region" description="Helical" evidence="6">
    <location>
        <begin position="170"/>
        <end position="190"/>
    </location>
</feature>
<feature type="domain" description="Citrate transporter-like" evidence="7">
    <location>
        <begin position="2"/>
        <end position="163"/>
    </location>
</feature>
<dbReference type="GO" id="GO:0016020">
    <property type="term" value="C:membrane"/>
    <property type="evidence" value="ECO:0007669"/>
    <property type="project" value="UniProtKB-SubCell"/>
</dbReference>
<dbReference type="PANTHER" id="PTHR43568">
    <property type="entry name" value="P PROTEIN"/>
    <property type="match status" value="1"/>
</dbReference>
<evidence type="ECO:0000256" key="5">
    <source>
        <dbReference type="ARBA" id="ARBA00023136"/>
    </source>
</evidence>
<dbReference type="Pfam" id="PF03600">
    <property type="entry name" value="CitMHS"/>
    <property type="match status" value="1"/>
</dbReference>
<keyword evidence="2" id="KW-0813">Transport</keyword>
<reference evidence="8" key="1">
    <citation type="submission" date="2019-08" db="EMBL/GenBank/DDBJ databases">
        <authorList>
            <person name="Kucharzyk K."/>
            <person name="Murdoch R.W."/>
            <person name="Higgins S."/>
            <person name="Loffler F."/>
        </authorList>
    </citation>
    <scope>NUCLEOTIDE SEQUENCE</scope>
</reference>
<accession>A0A645BQL8</accession>
<evidence type="ECO:0000256" key="3">
    <source>
        <dbReference type="ARBA" id="ARBA00022692"/>
    </source>
</evidence>
<evidence type="ECO:0000256" key="1">
    <source>
        <dbReference type="ARBA" id="ARBA00004141"/>
    </source>
</evidence>
<comment type="subcellular location">
    <subcellularLocation>
        <location evidence="1">Membrane</location>
        <topology evidence="1">Multi-pass membrane protein</topology>
    </subcellularLocation>
</comment>
<evidence type="ECO:0000313" key="8">
    <source>
        <dbReference type="EMBL" id="MPM67720.1"/>
    </source>
</evidence>
<feature type="transmembrane region" description="Helical" evidence="6">
    <location>
        <begin position="6"/>
        <end position="23"/>
    </location>
</feature>
<feature type="transmembrane region" description="Helical" evidence="6">
    <location>
        <begin position="69"/>
        <end position="85"/>
    </location>
</feature>
<dbReference type="AlphaFoldDB" id="A0A645BQL8"/>
<sequence>MFFVLLPVGLSLLTLWGLVCLLYRKKWDKHLSLPQNIELPFHAWQTVKGITILSGVMLLFLFSPLPRDYIALGAAAILLTSRTMASHKALNLVDWQLIILFIGLFIINGAFAKVGGLDAIERGLHYVGISLHHPSWLFWCTATLSNMVSNVPATMLLLPLAKTHMAGPILALSSTFAGNLLVVGSIANIIVINGAREMGLSISWKDHARLGIPVTLATLFIAWGWILVGGKVW</sequence>
<proteinExistence type="predicted"/>